<feature type="signal peptide" evidence="3">
    <location>
        <begin position="1"/>
        <end position="23"/>
    </location>
</feature>
<comment type="subcellular location">
    <subcellularLocation>
        <location evidence="2">Secreted</location>
    </subcellularLocation>
</comment>
<comment type="similarity">
    <text evidence="2">Belongs to the polysaccharide lyase 1 family.</text>
</comment>
<dbReference type="InterPro" id="IPR011050">
    <property type="entry name" value="Pectin_lyase_fold/virulence"/>
</dbReference>
<reference evidence="5 6" key="1">
    <citation type="submission" date="2017-02" db="EMBL/GenBank/DDBJ databases">
        <authorList>
            <person name="Peterson S.W."/>
        </authorList>
    </citation>
    <scope>NUCLEOTIDE SEQUENCE [LARGE SCALE GENOMIC DNA]</scope>
    <source>
        <strain evidence="5 6">ATCC BAA-909</strain>
    </source>
</reference>
<dbReference type="SMART" id="SM00656">
    <property type="entry name" value="Amb_all"/>
    <property type="match status" value="1"/>
</dbReference>
<dbReference type="GO" id="GO:0030570">
    <property type="term" value="F:pectate lyase activity"/>
    <property type="evidence" value="ECO:0007669"/>
    <property type="project" value="InterPro"/>
</dbReference>
<dbReference type="InterPro" id="IPR012334">
    <property type="entry name" value="Pectin_lyas_fold"/>
</dbReference>
<dbReference type="PANTHER" id="PTHR31683">
    <property type="entry name" value="PECTATE LYASE 18-RELATED"/>
    <property type="match status" value="1"/>
</dbReference>
<keyword evidence="2" id="KW-0119">Carbohydrate metabolism</keyword>
<dbReference type="EMBL" id="FUXC01000004">
    <property type="protein sequence ID" value="SJZ69052.1"/>
    <property type="molecule type" value="Genomic_DNA"/>
</dbReference>
<keyword evidence="3" id="KW-0732">Signal</keyword>
<keyword evidence="2" id="KW-0624">Polysaccharide degradation</keyword>
<evidence type="ECO:0000313" key="5">
    <source>
        <dbReference type="EMBL" id="SJZ69052.1"/>
    </source>
</evidence>
<evidence type="ECO:0000313" key="6">
    <source>
        <dbReference type="Proteomes" id="UP000190395"/>
    </source>
</evidence>
<proteinExistence type="inferred from homology"/>
<name>A0A1T4MPV1_9SPIR</name>
<dbReference type="Gene3D" id="2.160.20.10">
    <property type="entry name" value="Single-stranded right-handed beta-helix, Pectin lyase-like"/>
    <property type="match status" value="1"/>
</dbReference>
<dbReference type="Proteomes" id="UP000190395">
    <property type="component" value="Unassembled WGS sequence"/>
</dbReference>
<dbReference type="GO" id="GO:0000272">
    <property type="term" value="P:polysaccharide catabolic process"/>
    <property type="evidence" value="ECO:0007669"/>
    <property type="project" value="UniProtKB-KW"/>
</dbReference>
<keyword evidence="1 2" id="KW-0456">Lyase</keyword>
<evidence type="ECO:0000256" key="2">
    <source>
        <dbReference type="RuleBase" id="RU361173"/>
    </source>
</evidence>
<keyword evidence="2" id="KW-0964">Secreted</keyword>
<feature type="domain" description="Pectate lyase" evidence="4">
    <location>
        <begin position="293"/>
        <end position="536"/>
    </location>
</feature>
<dbReference type="InterPro" id="IPR045032">
    <property type="entry name" value="PEL"/>
</dbReference>
<protein>
    <submittedName>
        <fullName evidence="5">Pectate lyase</fullName>
    </submittedName>
</protein>
<evidence type="ECO:0000256" key="3">
    <source>
        <dbReference type="SAM" id="SignalP"/>
    </source>
</evidence>
<dbReference type="RefSeq" id="WP_078930700.1">
    <property type="nucleotide sequence ID" value="NZ_FUXC01000004.1"/>
</dbReference>
<gene>
    <name evidence="5" type="ORF">SAMN02745152_00953</name>
</gene>
<dbReference type="Pfam" id="PF00544">
    <property type="entry name" value="Pectate_lyase_4"/>
    <property type="match status" value="1"/>
</dbReference>
<dbReference type="PANTHER" id="PTHR31683:SF18">
    <property type="entry name" value="PECTATE LYASE 21-RELATED"/>
    <property type="match status" value="1"/>
</dbReference>
<dbReference type="InterPro" id="IPR002022">
    <property type="entry name" value="Pec_lyase"/>
</dbReference>
<keyword evidence="6" id="KW-1185">Reference proteome</keyword>
<dbReference type="AlphaFoldDB" id="A0A1T4MPV1"/>
<organism evidence="5 6">
    <name type="scientific">Treponema berlinense</name>
    <dbReference type="NCBI Taxonomy" id="225004"/>
    <lineage>
        <taxon>Bacteria</taxon>
        <taxon>Pseudomonadati</taxon>
        <taxon>Spirochaetota</taxon>
        <taxon>Spirochaetia</taxon>
        <taxon>Spirochaetales</taxon>
        <taxon>Treponemataceae</taxon>
        <taxon>Treponema</taxon>
    </lineage>
</organism>
<sequence length="845" mass="89895">MKRFSKILNKVASLAMTAMIAFCASGCSDLGADEPSSAGDGCGSVSISFSHGRAVSYDSYTDIKLFYKASGASGFTKAASWASESELSAVSVPVGTYTFKLTANVAMSDSELGLSESVAMSGEADATVKNGETTDISFTLKRTNTSSGDDNFDADTEADVTNATVKIVKSEGWLNSAYVVFNQISGATYTVKVDGTEIDNELIRFYDTYNYYEKSEAANLAVSYSKKTLSNVVRADALGLTAGKHTIAVSVDGGKTESTAVMTVLDNDRSGFAFTDGAVPGAYNLDGTLKDGAIVIYLTEENKKTVTATIGGKEYTGIADITQAIKTKNTGTTPVDIRIIGKLTLDGLSCSDMSSAYALGVKEANYVTIEGVGDDATMVAGVAAFTSDFIEIKNLGLMKWGGGHDGDGVSLKKSTYVWVHNNDFFYGDAGSDADQVKGDGSMDLKDNSQHVTISYNHFWDSGKMSLCGMKSENGPNYITYHHNWFDHSDSRHPRIRTMSVHVYNNYFDGNSKYGVGVTSGGNAFVEGNFFRNAHNPMMISKQGTDARGSGTFSGEEGGGIKSYNNKFEQNNTNGVSFQFITNKYDYTNNQELGEYKEWTETIGTKNSDGTWTIYDSVVTDSTDTISSNSLIAIEDAAKKGAYYQGSKGKTMFYLDVPANTAKVILKAKTGSSTSGATTTVSVNGTKSGAIANTAYADVEIAVSVTKDSTIAVVNSGSNSLNISEIKVIAATGWETTLSSGANMSDIDAYEVDERSETVPATVRSKSGNYAYSNFDTTLGDTGLGLTNLPTSPDVAKASVLEFAGRHNPDFAWNFDNSTDDASYAVNEELNSALLAHTTGLTKIGQ</sequence>
<dbReference type="GO" id="GO:0005576">
    <property type="term" value="C:extracellular region"/>
    <property type="evidence" value="ECO:0007669"/>
    <property type="project" value="UniProtKB-SubCell"/>
</dbReference>
<dbReference type="OrthoDB" id="148600at2"/>
<evidence type="ECO:0000256" key="1">
    <source>
        <dbReference type="ARBA" id="ARBA00023239"/>
    </source>
</evidence>
<feature type="chain" id="PRO_5013250481" evidence="3">
    <location>
        <begin position="24"/>
        <end position="845"/>
    </location>
</feature>
<dbReference type="STRING" id="225004.SAMN02745152_00953"/>
<evidence type="ECO:0000259" key="4">
    <source>
        <dbReference type="SMART" id="SM00656"/>
    </source>
</evidence>
<accession>A0A1T4MPV1</accession>
<dbReference type="SUPFAM" id="SSF51126">
    <property type="entry name" value="Pectin lyase-like"/>
    <property type="match status" value="1"/>
</dbReference>
<dbReference type="GeneID" id="303367207"/>